<dbReference type="GO" id="GO:0004175">
    <property type="term" value="F:endopeptidase activity"/>
    <property type="evidence" value="ECO:0007669"/>
    <property type="project" value="UniProtKB-ARBA"/>
</dbReference>
<keyword evidence="1" id="KW-1133">Transmembrane helix</keyword>
<dbReference type="InterPro" id="IPR003675">
    <property type="entry name" value="Rce1/LyrA-like_dom"/>
</dbReference>
<dbReference type="RefSeq" id="WP_021606068.1">
    <property type="nucleotide sequence ID" value="NZ_KE951647.1"/>
</dbReference>
<name>U1PV50_9ACTO</name>
<keyword evidence="1" id="KW-0812">Transmembrane</keyword>
<dbReference type="OrthoDB" id="3258639at2"/>
<evidence type="ECO:0000313" key="3">
    <source>
        <dbReference type="EMBL" id="ERH19780.1"/>
    </source>
</evidence>
<dbReference type="Pfam" id="PF02517">
    <property type="entry name" value="Rce1-like"/>
    <property type="match status" value="1"/>
</dbReference>
<reference evidence="3 4" key="1">
    <citation type="submission" date="2013-06" db="EMBL/GenBank/DDBJ databases">
        <authorList>
            <person name="Weinstock G."/>
            <person name="Sodergren E."/>
            <person name="Lobos E.A."/>
            <person name="Fulton L."/>
            <person name="Fulton R."/>
            <person name="Courtney L."/>
            <person name="Fronick C."/>
            <person name="O'Laughlin M."/>
            <person name="Godfrey J."/>
            <person name="Wilson R.M."/>
            <person name="Miner T."/>
            <person name="Farmer C."/>
            <person name="Delehaunty K."/>
            <person name="Cordes M."/>
            <person name="Minx P."/>
            <person name="Tomlinson C."/>
            <person name="Chen J."/>
            <person name="Wollam A."/>
            <person name="Pepin K.H."/>
            <person name="Bhonagiri V."/>
            <person name="Zhang X."/>
            <person name="Warren W."/>
            <person name="Mitreva M."/>
            <person name="Mardis E.R."/>
            <person name="Wilson R.K."/>
        </authorList>
    </citation>
    <scope>NUCLEOTIDE SEQUENCE [LARGE SCALE GENOMIC DNA]</scope>
    <source>
        <strain evidence="3 4">F0510</strain>
    </source>
</reference>
<feature type="transmembrane region" description="Helical" evidence="1">
    <location>
        <begin position="160"/>
        <end position="176"/>
    </location>
</feature>
<feature type="transmembrane region" description="Helical" evidence="1">
    <location>
        <begin position="128"/>
        <end position="148"/>
    </location>
</feature>
<accession>U1PV50</accession>
<dbReference type="AlphaFoldDB" id="U1PV50"/>
<dbReference type="GO" id="GO:0006508">
    <property type="term" value="P:proteolysis"/>
    <property type="evidence" value="ECO:0007669"/>
    <property type="project" value="UniProtKB-KW"/>
</dbReference>
<sequence>MMLTPDLQRPPLSRAVAWREVGLAVVVLWSVLGGACFFLGAQSIYDRWGTSLNATLVLDVVFLIGCLAVIGFVFWRQRRQGEGIVELGWGRPVRMPVIVIAVVYGLAWTTMSYMRGGDPLAFPWQRPIMMAIGLVLAFAEEIAVRGLILDRLARCGTSKIIQIVVTAGIMAVYHGVVGHSVWPSYMVSSFVLFGVLSVIYVYGGRSLTPVYIAHAMAHFLGDPALMQGVLYGVGAG</sequence>
<gene>
    <name evidence="3" type="ORF">HMPREF1549_01386</name>
</gene>
<keyword evidence="3" id="KW-0645">Protease</keyword>
<feature type="transmembrane region" description="Helical" evidence="1">
    <location>
        <begin position="56"/>
        <end position="75"/>
    </location>
</feature>
<feature type="transmembrane region" description="Helical" evidence="1">
    <location>
        <begin position="182"/>
        <end position="202"/>
    </location>
</feature>
<dbReference type="Proteomes" id="UP000016498">
    <property type="component" value="Unassembled WGS sequence"/>
</dbReference>
<evidence type="ECO:0000313" key="4">
    <source>
        <dbReference type="Proteomes" id="UP000016498"/>
    </source>
</evidence>
<organism evidence="3 4">
    <name type="scientific">Actinomyces johnsonii F0510</name>
    <dbReference type="NCBI Taxonomy" id="1227262"/>
    <lineage>
        <taxon>Bacteria</taxon>
        <taxon>Bacillati</taxon>
        <taxon>Actinomycetota</taxon>
        <taxon>Actinomycetes</taxon>
        <taxon>Actinomycetales</taxon>
        <taxon>Actinomycetaceae</taxon>
        <taxon>Actinomyces</taxon>
    </lineage>
</organism>
<feature type="domain" description="CAAX prenyl protease 2/Lysostaphin resistance protein A-like" evidence="2">
    <location>
        <begin position="124"/>
        <end position="219"/>
    </location>
</feature>
<protein>
    <submittedName>
        <fullName evidence="3">CAAX amino terminal protease family protein</fullName>
    </submittedName>
</protein>
<feature type="transmembrane region" description="Helical" evidence="1">
    <location>
        <begin position="96"/>
        <end position="116"/>
    </location>
</feature>
<dbReference type="GO" id="GO:0080120">
    <property type="term" value="P:CAAX-box protein maturation"/>
    <property type="evidence" value="ECO:0007669"/>
    <property type="project" value="UniProtKB-ARBA"/>
</dbReference>
<dbReference type="HOGENOM" id="CLU_1178235_0_0_11"/>
<evidence type="ECO:0000259" key="2">
    <source>
        <dbReference type="Pfam" id="PF02517"/>
    </source>
</evidence>
<feature type="transmembrane region" description="Helical" evidence="1">
    <location>
        <begin position="21"/>
        <end position="44"/>
    </location>
</feature>
<dbReference type="PATRIC" id="fig|1227262.3.peg.1128"/>
<keyword evidence="1" id="KW-0472">Membrane</keyword>
<dbReference type="EMBL" id="AWSD01000140">
    <property type="protein sequence ID" value="ERH19780.1"/>
    <property type="molecule type" value="Genomic_DNA"/>
</dbReference>
<keyword evidence="3" id="KW-0378">Hydrolase</keyword>
<comment type="caution">
    <text evidence="3">The sequence shown here is derived from an EMBL/GenBank/DDBJ whole genome shotgun (WGS) entry which is preliminary data.</text>
</comment>
<evidence type="ECO:0000256" key="1">
    <source>
        <dbReference type="SAM" id="Phobius"/>
    </source>
</evidence>
<proteinExistence type="predicted"/>